<evidence type="ECO:0000313" key="2">
    <source>
        <dbReference type="Proteomes" id="UP001203338"/>
    </source>
</evidence>
<proteinExistence type="predicted"/>
<evidence type="ECO:0000313" key="1">
    <source>
        <dbReference type="EMBL" id="MCL6270300.1"/>
    </source>
</evidence>
<protein>
    <submittedName>
        <fullName evidence="1">GrpB family protein</fullName>
    </submittedName>
</protein>
<dbReference type="Proteomes" id="UP001203338">
    <property type="component" value="Unassembled WGS sequence"/>
</dbReference>
<accession>A0ABT0PG14</accession>
<name>A0ABT0PG14_9GAMM</name>
<reference evidence="1 2" key="1">
    <citation type="submission" date="2022-05" db="EMBL/GenBank/DDBJ databases">
        <authorList>
            <person name="Park J.-S."/>
        </authorList>
    </citation>
    <scope>NUCLEOTIDE SEQUENCE [LARGE SCALE GENOMIC DNA]</scope>
    <source>
        <strain evidence="1 2">2012CJ34-2</strain>
    </source>
</reference>
<dbReference type="SUPFAM" id="SSF81301">
    <property type="entry name" value="Nucleotidyltransferase"/>
    <property type="match status" value="1"/>
</dbReference>
<dbReference type="InterPro" id="IPR007344">
    <property type="entry name" value="GrpB/CoaE"/>
</dbReference>
<dbReference type="Pfam" id="PF04229">
    <property type="entry name" value="GrpB"/>
    <property type="match status" value="1"/>
</dbReference>
<dbReference type="Gene3D" id="3.30.460.10">
    <property type="entry name" value="Beta Polymerase, domain 2"/>
    <property type="match status" value="1"/>
</dbReference>
<dbReference type="InterPro" id="IPR043519">
    <property type="entry name" value="NT_sf"/>
</dbReference>
<sequence length="178" mass="20144">MRIIEVVEYNPEWADLFQKEQTLIQNALTPLEAKVVHIGSTAVPGLAAKPVIDIMILLPEITEIDNYNEKLEQLGYEPKGEFGIPGRRFFMKGGDNRTHHIHAFTEGNPEAVRHLAFRDYLIAHPQVAAEYASLKLAVARSCDNDMAVYCDEKNDFIQHHEKLALKWFASKPSTNITS</sequence>
<gene>
    <name evidence="1" type="ORF">M3P05_10240</name>
</gene>
<dbReference type="EMBL" id="JAMFLX010000012">
    <property type="protein sequence ID" value="MCL6270300.1"/>
    <property type="molecule type" value="Genomic_DNA"/>
</dbReference>
<keyword evidence="2" id="KW-1185">Reference proteome</keyword>
<comment type="caution">
    <text evidence="1">The sequence shown here is derived from an EMBL/GenBank/DDBJ whole genome shotgun (WGS) entry which is preliminary data.</text>
</comment>
<dbReference type="RefSeq" id="WP_249699488.1">
    <property type="nucleotide sequence ID" value="NZ_JAMFLX010000012.1"/>
</dbReference>
<dbReference type="PANTHER" id="PTHR34822">
    <property type="entry name" value="GRPB DOMAIN PROTEIN (AFU_ORTHOLOGUE AFUA_1G01530)"/>
    <property type="match status" value="1"/>
</dbReference>
<organism evidence="1 2">
    <name type="scientific">Parendozoicomonas callyspongiae</name>
    <dbReference type="NCBI Taxonomy" id="2942213"/>
    <lineage>
        <taxon>Bacteria</taxon>
        <taxon>Pseudomonadati</taxon>
        <taxon>Pseudomonadota</taxon>
        <taxon>Gammaproteobacteria</taxon>
        <taxon>Oceanospirillales</taxon>
        <taxon>Endozoicomonadaceae</taxon>
        <taxon>Parendozoicomonas</taxon>
    </lineage>
</organism>
<dbReference type="PANTHER" id="PTHR34822:SF1">
    <property type="entry name" value="GRPB FAMILY PROTEIN"/>
    <property type="match status" value="1"/>
</dbReference>